<evidence type="ECO:0000256" key="3">
    <source>
        <dbReference type="ARBA" id="ARBA00022553"/>
    </source>
</evidence>
<dbReference type="InterPro" id="IPR040097">
    <property type="entry name" value="FAAL/FAAC"/>
</dbReference>
<evidence type="ECO:0000313" key="8">
    <source>
        <dbReference type="EMBL" id="BBM86394.1"/>
    </source>
</evidence>
<keyword evidence="6" id="KW-0443">Lipid metabolism</keyword>
<dbReference type="SMART" id="SM00823">
    <property type="entry name" value="PKS_PP"/>
    <property type="match status" value="1"/>
</dbReference>
<evidence type="ECO:0000256" key="4">
    <source>
        <dbReference type="ARBA" id="ARBA00022598"/>
    </source>
</evidence>
<dbReference type="InterPro" id="IPR020806">
    <property type="entry name" value="PKS_PP-bd"/>
</dbReference>
<dbReference type="InterPro" id="IPR025110">
    <property type="entry name" value="AMP-bd_C"/>
</dbReference>
<dbReference type="InterPro" id="IPR000873">
    <property type="entry name" value="AMP-dep_synth/lig_dom"/>
</dbReference>
<dbReference type="GO" id="GO:0031177">
    <property type="term" value="F:phosphopantetheine binding"/>
    <property type="evidence" value="ECO:0007669"/>
    <property type="project" value="InterPro"/>
</dbReference>
<dbReference type="OrthoDB" id="219272at2"/>
<dbReference type="SUPFAM" id="SSF56801">
    <property type="entry name" value="Acetyl-CoA synthetase-like"/>
    <property type="match status" value="1"/>
</dbReference>
<dbReference type="InterPro" id="IPR036736">
    <property type="entry name" value="ACP-like_sf"/>
</dbReference>
<accession>A0A5S9IR69</accession>
<evidence type="ECO:0000256" key="2">
    <source>
        <dbReference type="ARBA" id="ARBA00022450"/>
    </source>
</evidence>
<keyword evidence="3" id="KW-0597">Phosphoprotein</keyword>
<dbReference type="Pfam" id="PF23024">
    <property type="entry name" value="AMP-dom_DIP2-like"/>
    <property type="match status" value="1"/>
</dbReference>
<dbReference type="GO" id="GO:0071766">
    <property type="term" value="P:Actinobacterium-type cell wall biogenesis"/>
    <property type="evidence" value="ECO:0007669"/>
    <property type="project" value="UniProtKB-ARBA"/>
</dbReference>
<proteinExistence type="inferred from homology"/>
<feature type="domain" description="Carrier" evidence="7">
    <location>
        <begin position="930"/>
        <end position="1007"/>
    </location>
</feature>
<dbReference type="InterPro" id="IPR009081">
    <property type="entry name" value="PP-bd_ACP"/>
</dbReference>
<dbReference type="PROSITE" id="PS50075">
    <property type="entry name" value="CARRIER"/>
    <property type="match status" value="1"/>
</dbReference>
<dbReference type="RefSeq" id="WP_151970454.1">
    <property type="nucleotide sequence ID" value="NZ_AP019860.1"/>
</dbReference>
<keyword evidence="4" id="KW-0436">Ligase</keyword>
<dbReference type="EMBL" id="AP019860">
    <property type="protein sequence ID" value="BBM86394.1"/>
    <property type="molecule type" value="Genomic_DNA"/>
</dbReference>
<dbReference type="GO" id="GO:0005886">
    <property type="term" value="C:plasma membrane"/>
    <property type="evidence" value="ECO:0007669"/>
    <property type="project" value="TreeGrafter"/>
</dbReference>
<protein>
    <submittedName>
        <fullName evidence="8">Acyl-CoA synthetase</fullName>
    </submittedName>
</protein>
<dbReference type="Gene3D" id="3.30.300.30">
    <property type="match status" value="1"/>
</dbReference>
<dbReference type="GO" id="GO:0070566">
    <property type="term" value="F:adenylyltransferase activity"/>
    <property type="evidence" value="ECO:0007669"/>
    <property type="project" value="TreeGrafter"/>
</dbReference>
<dbReference type="AlphaFoldDB" id="A0A5S9IR69"/>
<dbReference type="FunFam" id="3.40.50.12780:FF:000013">
    <property type="entry name" value="Long-chain-fatty-acid--AMP ligase FadD32"/>
    <property type="match status" value="1"/>
</dbReference>
<dbReference type="Gene3D" id="3.40.50.12780">
    <property type="entry name" value="N-terminal domain of ligase-like"/>
    <property type="match status" value="1"/>
</dbReference>
<comment type="similarity">
    <text evidence="1">Belongs to the ATP-dependent AMP-binding enzyme family.</text>
</comment>
<dbReference type="SUPFAM" id="SSF47336">
    <property type="entry name" value="ACP-like"/>
    <property type="match status" value="1"/>
</dbReference>
<dbReference type="PANTHER" id="PTHR22754:SF32">
    <property type="entry name" value="DISCO-INTERACTING PROTEIN 2"/>
    <property type="match status" value="1"/>
</dbReference>
<dbReference type="InterPro" id="IPR042099">
    <property type="entry name" value="ANL_N_sf"/>
</dbReference>
<organism evidence="8 9">
    <name type="scientific">Uabimicrobium amorphum</name>
    <dbReference type="NCBI Taxonomy" id="2596890"/>
    <lineage>
        <taxon>Bacteria</taxon>
        <taxon>Pseudomonadati</taxon>
        <taxon>Planctomycetota</taxon>
        <taxon>Candidatus Uabimicrobiia</taxon>
        <taxon>Candidatus Uabimicrobiales</taxon>
        <taxon>Candidatus Uabimicrobiaceae</taxon>
        <taxon>Candidatus Uabimicrobium</taxon>
    </lineage>
</organism>
<evidence type="ECO:0000256" key="1">
    <source>
        <dbReference type="ARBA" id="ARBA00006432"/>
    </source>
</evidence>
<dbReference type="GO" id="GO:0006633">
    <property type="term" value="P:fatty acid biosynthetic process"/>
    <property type="evidence" value="ECO:0007669"/>
    <property type="project" value="TreeGrafter"/>
</dbReference>
<dbReference type="Gene3D" id="1.10.1200.10">
    <property type="entry name" value="ACP-like"/>
    <property type="match status" value="1"/>
</dbReference>
<reference evidence="8 9" key="1">
    <citation type="submission" date="2019-08" db="EMBL/GenBank/DDBJ databases">
        <title>Complete genome sequence of Candidatus Uab amorphum.</title>
        <authorList>
            <person name="Shiratori T."/>
            <person name="Suzuki S."/>
            <person name="Kakizawa Y."/>
            <person name="Ishida K."/>
        </authorList>
    </citation>
    <scope>NUCLEOTIDE SEQUENCE [LARGE SCALE GENOMIC DNA]</scope>
    <source>
        <strain evidence="8 9">SRT547</strain>
    </source>
</reference>
<dbReference type="InterPro" id="IPR045851">
    <property type="entry name" value="AMP-bd_C_sf"/>
</dbReference>
<dbReference type="Pfam" id="PF00501">
    <property type="entry name" value="AMP-binding"/>
    <property type="match status" value="1"/>
</dbReference>
<dbReference type="Proteomes" id="UP000326354">
    <property type="component" value="Chromosome"/>
</dbReference>
<dbReference type="KEGG" id="uam:UABAM_04780"/>
<keyword evidence="9" id="KW-1185">Reference proteome</keyword>
<gene>
    <name evidence="8" type="ORF">UABAM_04780</name>
</gene>
<evidence type="ECO:0000313" key="9">
    <source>
        <dbReference type="Proteomes" id="UP000326354"/>
    </source>
</evidence>
<dbReference type="PANTHER" id="PTHR22754">
    <property type="entry name" value="DISCO-INTERACTING PROTEIN 2 DIP2 -RELATED"/>
    <property type="match status" value="1"/>
</dbReference>
<evidence type="ECO:0000256" key="5">
    <source>
        <dbReference type="ARBA" id="ARBA00022832"/>
    </source>
</evidence>
<evidence type="ECO:0000256" key="6">
    <source>
        <dbReference type="ARBA" id="ARBA00023098"/>
    </source>
</evidence>
<evidence type="ECO:0000259" key="7">
    <source>
        <dbReference type="PROSITE" id="PS50075"/>
    </source>
</evidence>
<name>A0A5S9IR69_UABAM</name>
<keyword evidence="5" id="KW-0276">Fatty acid metabolism</keyword>
<keyword evidence="2" id="KW-0596">Phosphopantetheine</keyword>
<dbReference type="GO" id="GO:0016874">
    <property type="term" value="F:ligase activity"/>
    <property type="evidence" value="ECO:0007669"/>
    <property type="project" value="UniProtKB-KW"/>
</dbReference>
<dbReference type="CDD" id="cd05931">
    <property type="entry name" value="FAAL"/>
    <property type="match status" value="1"/>
</dbReference>
<dbReference type="Pfam" id="PF00550">
    <property type="entry name" value="PP-binding"/>
    <property type="match status" value="1"/>
</dbReference>
<sequence>MIKITQIDTKIEADVERFIEIPYQFYKDNTYWVPPLRNDIRLYLNRELHPIHQSCAVDFFIASRNDRDVGRVMLMKKPQQPCAQFALFECENHSETAKMLFDTAEKWAQHNNATQISGPQRLDFFEGDGILIRGFESSQIMDMAPYHHSYYVNLFEENEFARELDFTSHHIERRYFELPKWLEELADKIEDDRELCVQSYDDVNSIPVEQILGTLQQSLAQNHNLGHADAQQIYFSITQRVKKGLVPEFIKTIFYKDTMISAILGFPDFSDALRQCQGIYNPKIFSAAVQEPRGLVINGFGIVPEFQGKGTNAILFREIKDMVLRHKNLQTVNVVQVTATNQKMQSELNSLGIKTTQVARRYYKKLSPQTICSTTEDSQTLRDLLQYSAMEHSHKDAFVFLEDGENSEMRLSFGELDKCARRIAQQLMNDNLTKKHVLLVYPPGLDFIKAFVGCIYANVVAIPCYLPRKNTVERFKAIYCNSNATAVLSNTKTQQLMKTQKISDIDTSLWLYTDAFAENSANETLPVISCNDIAMIQYTSGSTLAPRGVVLRHKNLCHNIRFIQKQFGITLDTVGFTWLPPYHDMGLIGSILVSLVSHTTTVCMAPVDFLRKPLRWLQAISKYKVEISGGPNFAYELCIDNIKEEHCRNLDLSSWKVAYNGAEFVQISTLERFHKKFAAYGFRHESFYPCYGLAEATLMVCGGVREEQPALYYKKGSTFVSCGHSANDVQLYILNPDTQEICCEDEEGEIYVAGPSIAQEYWDNPLETAKVFTQSISGIASHVMRTGDMGFMKNGELFVSGRRKNIIVVRGKNYYPHDLESIAQQSHEVLRANSGAAFTIDSDQQAKIVLAFELMDRRVDIEQVATAIRAAISSSFQLEIYNVVFIKPGHMPKTTSGKIQRHICRKAYLDGKLDVIAQSIRGFTPPMSSTSGLNIERDLQLHLATLLAVDSEAIHLDLPVKNLGLSSLTGVSLINYIEEKYDIEVPVELFFSDKTVRELVQDISQNAMIEG</sequence>